<reference evidence="1 2" key="1">
    <citation type="journal article" date="2019" name="Syst. Appl. Microbiol.">
        <title>Microvirga tunisiensis sp. nov., a root nodule symbiotic bacterium isolated from Lupinus micranthus and L. luteus grown in Northern Tunisia.</title>
        <authorList>
            <person name="Msaddak A."/>
            <person name="Rejili M."/>
            <person name="Duran D."/>
            <person name="Mars M."/>
            <person name="Palacios J.M."/>
            <person name="Ruiz-Argueso T."/>
            <person name="Rey L."/>
            <person name="Imperial J."/>
        </authorList>
    </citation>
    <scope>NUCLEOTIDE SEQUENCE [LARGE SCALE GENOMIC DNA]</scope>
    <source>
        <strain evidence="1 2">Lmie10</strain>
    </source>
</reference>
<sequence>MQLPPDQTALFRADYFAMFANCEQLSLSDTEEANVLSLTDITHIGGTGLDLVEKLQDKLKTEAQVPAPVLRSEESDPLAGLKELPLDRAVTLYLTSGHSLTGAMAESPDNQIGLFEPRNRSSSHYHFIPLSSIAAWSDMRGEDADPLFLYDRQYLSERQIREKEKSRAAG</sequence>
<accession>A0A5N7MS56</accession>
<dbReference type="OrthoDB" id="8019182at2"/>
<dbReference type="EMBL" id="VOSK01000274">
    <property type="protein sequence ID" value="MPR29825.1"/>
    <property type="molecule type" value="Genomic_DNA"/>
</dbReference>
<dbReference type="AlphaFoldDB" id="A0A5N7MS56"/>
<organism evidence="1 2">
    <name type="scientific">Microvirga tunisiensis</name>
    <dbReference type="NCBI Taxonomy" id="2108360"/>
    <lineage>
        <taxon>Bacteria</taxon>
        <taxon>Pseudomonadati</taxon>
        <taxon>Pseudomonadota</taxon>
        <taxon>Alphaproteobacteria</taxon>
        <taxon>Hyphomicrobiales</taxon>
        <taxon>Methylobacteriaceae</taxon>
        <taxon>Microvirga</taxon>
    </lineage>
</organism>
<comment type="caution">
    <text evidence="1">The sequence shown here is derived from an EMBL/GenBank/DDBJ whole genome shotgun (WGS) entry which is preliminary data.</text>
</comment>
<dbReference type="Proteomes" id="UP000403266">
    <property type="component" value="Unassembled WGS sequence"/>
</dbReference>
<proteinExistence type="predicted"/>
<dbReference type="RefSeq" id="WP_152716703.1">
    <property type="nucleotide sequence ID" value="NZ_VOSJ01000972.1"/>
</dbReference>
<gene>
    <name evidence="1" type="ORF">FS320_33355</name>
</gene>
<protein>
    <submittedName>
        <fullName evidence="1">Uncharacterized protein</fullName>
    </submittedName>
</protein>
<name>A0A5N7MS56_9HYPH</name>
<evidence type="ECO:0000313" key="1">
    <source>
        <dbReference type="EMBL" id="MPR29825.1"/>
    </source>
</evidence>
<keyword evidence="2" id="KW-1185">Reference proteome</keyword>
<evidence type="ECO:0000313" key="2">
    <source>
        <dbReference type="Proteomes" id="UP000403266"/>
    </source>
</evidence>